<dbReference type="PANTHER" id="PTHR31219">
    <property type="entry name" value="CHROMOSOME 28 C12ORF29 HOMOLOG"/>
    <property type="match status" value="1"/>
</dbReference>
<comment type="caution">
    <text evidence="12">The sequence shown here is derived from an EMBL/GenBank/DDBJ whole genome shotgun (WGS) entry which is preliminary data.</text>
</comment>
<proteinExistence type="predicted"/>
<dbReference type="EC" id="6.5.1.3" evidence="3"/>
<keyword evidence="13" id="KW-1185">Reference proteome</keyword>
<evidence type="ECO:0000256" key="6">
    <source>
        <dbReference type="ARBA" id="ARBA00022800"/>
    </source>
</evidence>
<comment type="cofactor">
    <cofactor evidence="1">
        <name>Mn(2+)</name>
        <dbReference type="ChEBI" id="CHEBI:29035"/>
    </cofactor>
</comment>
<sequence length="325" mass="36754">MRSAVQQKIPCVFLTQVKDQPSTKREHQMFRVVATETLNPSAVSADVQSALATEKLDGTCCYVTNYKGVPYLWARLDRKPTKQAEKRFKRHIFAKGHSNEFVWNVDEDFKSVPDVWIPAKEIKHCNGKPYPDENGHIPGWVPVECGNRQYCWHSNAVNYEAGVAIILKPHKDNLEGLEICLVQLSELLEQTVELIGTNINGNPYGIGSKKHPIHLLIPHGIFHIKDLPLIQHNSLVSWFGGCPEGKVEGIVWHCRNGSLIKLHRHHLGLCWPIPDPFLNSKPVTITVDLSKYECDCTSDSLLNKLSKKTTQIFDSLKDIVLEDVQ</sequence>
<dbReference type="Proteomes" id="UP000812440">
    <property type="component" value="Chromosome 3"/>
</dbReference>
<reference evidence="12" key="1">
    <citation type="thesis" date="2020" institute="ProQuest LLC" country="789 East Eisenhower Parkway, Ann Arbor, MI, USA">
        <title>Comparative Genomics and Chromosome Evolution.</title>
        <authorList>
            <person name="Mudd A.B."/>
        </authorList>
    </citation>
    <scope>NUCLEOTIDE SEQUENCE</scope>
    <source>
        <strain evidence="12">Female2</strain>
        <tissue evidence="12">Blood</tissue>
    </source>
</reference>
<name>A0A8T2JAU1_9PIPI</name>
<keyword evidence="6" id="KW-0692">RNA repair</keyword>
<evidence type="ECO:0000256" key="9">
    <source>
        <dbReference type="ARBA" id="ARBA00035168"/>
    </source>
</evidence>
<dbReference type="GO" id="GO:0005524">
    <property type="term" value="F:ATP binding"/>
    <property type="evidence" value="ECO:0007669"/>
    <property type="project" value="UniProtKB-KW"/>
</dbReference>
<keyword evidence="4" id="KW-0436">Ligase</keyword>
<evidence type="ECO:0000256" key="4">
    <source>
        <dbReference type="ARBA" id="ARBA00022598"/>
    </source>
</evidence>
<organism evidence="12 13">
    <name type="scientific">Hymenochirus boettgeri</name>
    <name type="common">Congo dwarf clawed frog</name>
    <dbReference type="NCBI Taxonomy" id="247094"/>
    <lineage>
        <taxon>Eukaryota</taxon>
        <taxon>Metazoa</taxon>
        <taxon>Chordata</taxon>
        <taxon>Craniata</taxon>
        <taxon>Vertebrata</taxon>
        <taxon>Euteleostomi</taxon>
        <taxon>Amphibia</taxon>
        <taxon>Batrachia</taxon>
        <taxon>Anura</taxon>
        <taxon>Pipoidea</taxon>
        <taxon>Pipidae</taxon>
        <taxon>Pipinae</taxon>
        <taxon>Hymenochirus</taxon>
    </lineage>
</organism>
<evidence type="ECO:0000256" key="5">
    <source>
        <dbReference type="ARBA" id="ARBA00022741"/>
    </source>
</evidence>
<protein>
    <recommendedName>
        <fullName evidence="9">RNA ligase 1</fullName>
        <ecNumber evidence="3">6.5.1.3</ecNumber>
    </recommendedName>
    <alternativeName>
        <fullName evidence="10">RNA ligase</fullName>
    </alternativeName>
</protein>
<dbReference type="GO" id="GO:0000302">
    <property type="term" value="P:response to reactive oxygen species"/>
    <property type="evidence" value="ECO:0007669"/>
    <property type="project" value="InterPro"/>
</dbReference>
<dbReference type="GO" id="GO:0042245">
    <property type="term" value="P:RNA repair"/>
    <property type="evidence" value="ECO:0007669"/>
    <property type="project" value="UniProtKB-KW"/>
</dbReference>
<evidence type="ECO:0000256" key="3">
    <source>
        <dbReference type="ARBA" id="ARBA00012724"/>
    </source>
</evidence>
<accession>A0A8T2JAU1</accession>
<evidence type="ECO:0000313" key="12">
    <source>
        <dbReference type="EMBL" id="KAG8439536.1"/>
    </source>
</evidence>
<evidence type="ECO:0000256" key="1">
    <source>
        <dbReference type="ARBA" id="ARBA00001936"/>
    </source>
</evidence>
<keyword evidence="7" id="KW-0067">ATP-binding</keyword>
<evidence type="ECO:0000313" key="13">
    <source>
        <dbReference type="Proteomes" id="UP000812440"/>
    </source>
</evidence>
<dbReference type="Pfam" id="PF17720">
    <property type="entry name" value="RLIG1"/>
    <property type="match status" value="1"/>
</dbReference>
<gene>
    <name evidence="12" type="ORF">GDO86_005658</name>
</gene>
<keyword evidence="5" id="KW-0547">Nucleotide-binding</keyword>
<dbReference type="OrthoDB" id="6021187at2759"/>
<dbReference type="PANTHER" id="PTHR31219:SF2">
    <property type="entry name" value="RNA LIGASE 1"/>
    <property type="match status" value="1"/>
</dbReference>
<comment type="catalytic activity">
    <reaction evidence="8">
        <text>ATP + (ribonucleotide)n-3'-hydroxyl + 5'-phospho-(ribonucleotide)m = (ribonucleotide)n+m + AMP + diphosphate.</text>
        <dbReference type="EC" id="6.5.1.3"/>
    </reaction>
</comment>
<evidence type="ECO:0000256" key="8">
    <source>
        <dbReference type="ARBA" id="ARBA00034038"/>
    </source>
</evidence>
<evidence type="ECO:0000256" key="10">
    <source>
        <dbReference type="ARBA" id="ARBA00035432"/>
    </source>
</evidence>
<dbReference type="EMBL" id="JAACNH010000006">
    <property type="protein sequence ID" value="KAG8439536.1"/>
    <property type="molecule type" value="Genomic_DNA"/>
</dbReference>
<dbReference type="GO" id="GO:0003972">
    <property type="term" value="F:RNA ligase (ATP) activity"/>
    <property type="evidence" value="ECO:0007669"/>
    <property type="project" value="UniProtKB-EC"/>
</dbReference>
<dbReference type="AlphaFoldDB" id="A0A8T2JAU1"/>
<evidence type="ECO:0000256" key="11">
    <source>
        <dbReference type="ARBA" id="ARBA00045151"/>
    </source>
</evidence>
<evidence type="ECO:0000256" key="2">
    <source>
        <dbReference type="ARBA" id="ARBA00001946"/>
    </source>
</evidence>
<dbReference type="InterPro" id="IPR041211">
    <property type="entry name" value="RLIG1"/>
</dbReference>
<comment type="cofactor">
    <cofactor evidence="2">
        <name>Mg(2+)</name>
        <dbReference type="ChEBI" id="CHEBI:18420"/>
    </cofactor>
</comment>
<comment type="function">
    <text evidence="11">Functions as an RNA ligase, in vitro. The ligation reaction entails three nucleotidyl transfer steps. In the first step, the RNA ligase reacts with ATP in the absence of nucleic acid to form a covalent ligase-AMP intermediate and release pyrophosphate. In step 2, the ligase-AMP binds to the nucleic acid and transfers the adenylate to the 5'-PO4 terminus to form an adenylylated intermediate. In step 3, the RNA ligase directs the attack of the 3'-OH on the 5'-phosphoanhydride linkage, resulting in a repaired 3'-5' phosphodiester and release of AMP. Exhibits selectivity for single-stranded RNA substrates and may not have nick-sealing activity on double-stranded DNA-RNA hybrids. May play a role in maintaining RNA integrity under stress conditions, for example in response to reactive oxygen species (ROS).</text>
</comment>
<evidence type="ECO:0000256" key="7">
    <source>
        <dbReference type="ARBA" id="ARBA00022840"/>
    </source>
</evidence>